<feature type="compositionally biased region" description="Basic and acidic residues" evidence="5">
    <location>
        <begin position="297"/>
        <end position="332"/>
    </location>
</feature>
<dbReference type="Proteomes" id="UP001295423">
    <property type="component" value="Unassembled WGS sequence"/>
</dbReference>
<dbReference type="EMBL" id="CAKOGP040001747">
    <property type="protein sequence ID" value="CAJ1948341.1"/>
    <property type="molecule type" value="Genomic_DNA"/>
</dbReference>
<feature type="region of interest" description="Disordered" evidence="5">
    <location>
        <begin position="289"/>
        <end position="332"/>
    </location>
</feature>
<keyword evidence="8" id="KW-1185">Reference proteome</keyword>
<keyword evidence="4 6" id="KW-0472">Membrane</keyword>
<gene>
    <name evidence="7" type="ORF">CYCCA115_LOCUS11568</name>
</gene>
<keyword evidence="3 6" id="KW-1133">Transmembrane helix</keyword>
<feature type="region of interest" description="Disordered" evidence="5">
    <location>
        <begin position="97"/>
        <end position="122"/>
    </location>
</feature>
<keyword evidence="2 6" id="KW-0812">Transmembrane</keyword>
<sequence>MVAPNAITAAVISTGLISLAPNVLLVLFPRYASGEGVHSSSLALGQALAAGALLGDVFLHTIPHAAGVENVGLWILFGFFIFLVVDMVIRSYGSHQHQHQHHHGGGDKDGTKKNYDTKSDHMHDHKNTTSTILLNLAADALHNFTDGLAIGASFASVADDHSSVATLLQSRGGLATLSILFHEIPHELGDFAILVKNGLSRNKAILCQFGTAVAAMIGTFVGLFLQSFAGDSLMFVTAGGFVYLAAVSILPEILEDSSSTLKFRLLQLLCFAGGIAFLYSTTILEEMSGHHSHGHHDHHDGHSNDHGHNDHHDHHSDNHHDHHDHGHQHGEL</sequence>
<evidence type="ECO:0000256" key="2">
    <source>
        <dbReference type="ARBA" id="ARBA00022692"/>
    </source>
</evidence>
<organism evidence="7 8">
    <name type="scientific">Cylindrotheca closterium</name>
    <dbReference type="NCBI Taxonomy" id="2856"/>
    <lineage>
        <taxon>Eukaryota</taxon>
        <taxon>Sar</taxon>
        <taxon>Stramenopiles</taxon>
        <taxon>Ochrophyta</taxon>
        <taxon>Bacillariophyta</taxon>
        <taxon>Bacillariophyceae</taxon>
        <taxon>Bacillariophycidae</taxon>
        <taxon>Bacillariales</taxon>
        <taxon>Bacillariaceae</taxon>
        <taxon>Cylindrotheca</taxon>
    </lineage>
</organism>
<dbReference type="PANTHER" id="PTHR16950">
    <property type="entry name" value="ZINC TRANSPORTER SLC39A7 HISTIDINE-RICH MEMBRANE PROTEIN KE4"/>
    <property type="match status" value="1"/>
</dbReference>
<dbReference type="PANTHER" id="PTHR16950:SF16">
    <property type="entry name" value="ZINC TRANSPORTER ZIP13"/>
    <property type="match status" value="1"/>
</dbReference>
<feature type="transmembrane region" description="Helical" evidence="6">
    <location>
        <begin position="265"/>
        <end position="284"/>
    </location>
</feature>
<dbReference type="AlphaFoldDB" id="A0AAD2PUB7"/>
<dbReference type="InterPro" id="IPR003689">
    <property type="entry name" value="ZIP"/>
</dbReference>
<dbReference type="Pfam" id="PF02535">
    <property type="entry name" value="Zip"/>
    <property type="match status" value="1"/>
</dbReference>
<evidence type="ECO:0000256" key="1">
    <source>
        <dbReference type="ARBA" id="ARBA00004141"/>
    </source>
</evidence>
<dbReference type="GO" id="GO:0006882">
    <property type="term" value="P:intracellular zinc ion homeostasis"/>
    <property type="evidence" value="ECO:0007669"/>
    <property type="project" value="TreeGrafter"/>
</dbReference>
<evidence type="ECO:0000256" key="4">
    <source>
        <dbReference type="ARBA" id="ARBA00023136"/>
    </source>
</evidence>
<feature type="transmembrane region" description="Helical" evidence="6">
    <location>
        <begin position="71"/>
        <end position="89"/>
    </location>
</feature>
<protein>
    <submittedName>
        <fullName evidence="7">Uncharacterized protein</fullName>
    </submittedName>
</protein>
<dbReference type="GO" id="GO:0016020">
    <property type="term" value="C:membrane"/>
    <property type="evidence" value="ECO:0007669"/>
    <property type="project" value="UniProtKB-SubCell"/>
</dbReference>
<comment type="caution">
    <text evidence="7">The sequence shown here is derived from an EMBL/GenBank/DDBJ whole genome shotgun (WGS) entry which is preliminary data.</text>
</comment>
<evidence type="ECO:0000313" key="7">
    <source>
        <dbReference type="EMBL" id="CAJ1948341.1"/>
    </source>
</evidence>
<dbReference type="GO" id="GO:0005385">
    <property type="term" value="F:zinc ion transmembrane transporter activity"/>
    <property type="evidence" value="ECO:0007669"/>
    <property type="project" value="TreeGrafter"/>
</dbReference>
<evidence type="ECO:0000256" key="3">
    <source>
        <dbReference type="ARBA" id="ARBA00022989"/>
    </source>
</evidence>
<evidence type="ECO:0000256" key="6">
    <source>
        <dbReference type="SAM" id="Phobius"/>
    </source>
</evidence>
<feature type="transmembrane region" description="Helical" evidence="6">
    <location>
        <begin position="232"/>
        <end position="253"/>
    </location>
</feature>
<evidence type="ECO:0000313" key="8">
    <source>
        <dbReference type="Proteomes" id="UP001295423"/>
    </source>
</evidence>
<accession>A0AAD2PUB7</accession>
<feature type="transmembrane region" description="Helical" evidence="6">
    <location>
        <begin position="205"/>
        <end position="226"/>
    </location>
</feature>
<reference evidence="7" key="1">
    <citation type="submission" date="2023-08" db="EMBL/GenBank/DDBJ databases">
        <authorList>
            <person name="Audoor S."/>
            <person name="Bilcke G."/>
        </authorList>
    </citation>
    <scope>NUCLEOTIDE SEQUENCE</scope>
</reference>
<evidence type="ECO:0000256" key="5">
    <source>
        <dbReference type="SAM" id="MobiDB-lite"/>
    </source>
</evidence>
<feature type="transmembrane region" description="Helical" evidence="6">
    <location>
        <begin position="40"/>
        <end position="59"/>
    </location>
</feature>
<proteinExistence type="predicted"/>
<feature type="transmembrane region" description="Helical" evidence="6">
    <location>
        <begin position="6"/>
        <end position="28"/>
    </location>
</feature>
<feature type="compositionally biased region" description="Basic and acidic residues" evidence="5">
    <location>
        <begin position="104"/>
        <end position="122"/>
    </location>
</feature>
<comment type="subcellular location">
    <subcellularLocation>
        <location evidence="1">Membrane</location>
        <topology evidence="1">Multi-pass membrane protein</topology>
    </subcellularLocation>
</comment>
<name>A0AAD2PUB7_9STRA</name>